<sequence>MQLIPYVNALEPIIVEEVQLQLQNLPSTMIPYLNSSQAVAFALNQLPPLYCTSEKGWEVQKQKAKEKLAPQIQSAVFRGLTAVQLDPLRTADLKLDSVNSKGTKLGSMLPQIIEKLPELKLELFSQMSDQFRNPLTASIILPIWLKIPMSL</sequence>
<name>A0ABV4Y4U4_9CYAN</name>
<keyword evidence="2" id="KW-1185">Reference proteome</keyword>
<comment type="caution">
    <text evidence="1">The sequence shown here is derived from an EMBL/GenBank/DDBJ whole genome shotgun (WGS) entry which is preliminary data.</text>
</comment>
<gene>
    <name evidence="1" type="ORF">ACE1CI_36465</name>
</gene>
<dbReference type="Pfam" id="PF10719">
    <property type="entry name" value="ComFB"/>
    <property type="match status" value="1"/>
</dbReference>
<dbReference type="InterPro" id="IPR019657">
    <property type="entry name" value="ComFB"/>
</dbReference>
<organism evidence="1 2">
    <name type="scientific">Floridaenema flaviceps BLCC-F50</name>
    <dbReference type="NCBI Taxonomy" id="3153642"/>
    <lineage>
        <taxon>Bacteria</taxon>
        <taxon>Bacillati</taxon>
        <taxon>Cyanobacteriota</taxon>
        <taxon>Cyanophyceae</taxon>
        <taxon>Oscillatoriophycideae</taxon>
        <taxon>Aerosakkonematales</taxon>
        <taxon>Aerosakkonemataceae</taxon>
        <taxon>Floridanema</taxon>
        <taxon>Floridanema flaviceps</taxon>
    </lineage>
</organism>
<accession>A0ABV4Y4U4</accession>
<evidence type="ECO:0000313" key="1">
    <source>
        <dbReference type="EMBL" id="MFB2898443.1"/>
    </source>
</evidence>
<reference evidence="1 2" key="1">
    <citation type="submission" date="2024-09" db="EMBL/GenBank/DDBJ databases">
        <title>Floridaenema gen nov. (Aerosakkonemataceae, Aerosakkonematales ord. nov., Cyanobacteria) from benthic tropical and subtropical fresh waters, with the description of four new species.</title>
        <authorList>
            <person name="Moretto J.A."/>
            <person name="Berthold D.E."/>
            <person name="Lefler F.W."/>
            <person name="Huang I.-S."/>
            <person name="Laughinghouse H. IV."/>
        </authorList>
    </citation>
    <scope>NUCLEOTIDE SEQUENCE [LARGE SCALE GENOMIC DNA]</scope>
    <source>
        <strain evidence="1 2">BLCC-F50</strain>
    </source>
</reference>
<protein>
    <submittedName>
        <fullName evidence="1">Late competence development ComFB family protein</fullName>
    </submittedName>
</protein>
<dbReference type="EMBL" id="JBHFNR010000291">
    <property type="protein sequence ID" value="MFB2898443.1"/>
    <property type="molecule type" value="Genomic_DNA"/>
</dbReference>
<dbReference type="Proteomes" id="UP001576784">
    <property type="component" value="Unassembled WGS sequence"/>
</dbReference>
<evidence type="ECO:0000313" key="2">
    <source>
        <dbReference type="Proteomes" id="UP001576784"/>
    </source>
</evidence>
<proteinExistence type="predicted"/>
<dbReference type="RefSeq" id="WP_413268043.1">
    <property type="nucleotide sequence ID" value="NZ_JBHFNR010000291.1"/>
</dbReference>